<dbReference type="InterPro" id="IPR014048">
    <property type="entry name" value="MethylDNA_cys_MeTrfase_DNA-bd"/>
</dbReference>
<dbReference type="NCBIfam" id="TIGR00589">
    <property type="entry name" value="ogt"/>
    <property type="match status" value="1"/>
</dbReference>
<comment type="miscellaneous">
    <text evidence="9">This enzyme catalyzes only one turnover and therefore is not strictly catalytic. According to one definition, an enzyme is a biocatalyst that acts repeatedly and over many reaction cycles.</text>
</comment>
<keyword evidence="5 9" id="KW-0808">Transferase</keyword>
<comment type="catalytic activity">
    <reaction evidence="8 9">
        <text>a 6-O-methyl-2'-deoxyguanosine in DNA + L-cysteinyl-[protein] = S-methyl-L-cysteinyl-[protein] + a 2'-deoxyguanosine in DNA</text>
        <dbReference type="Rhea" id="RHEA:24000"/>
        <dbReference type="Rhea" id="RHEA-COMP:10131"/>
        <dbReference type="Rhea" id="RHEA-COMP:10132"/>
        <dbReference type="Rhea" id="RHEA-COMP:11367"/>
        <dbReference type="Rhea" id="RHEA-COMP:11368"/>
        <dbReference type="ChEBI" id="CHEBI:29950"/>
        <dbReference type="ChEBI" id="CHEBI:82612"/>
        <dbReference type="ChEBI" id="CHEBI:85445"/>
        <dbReference type="ChEBI" id="CHEBI:85448"/>
        <dbReference type="EC" id="2.1.1.63"/>
    </reaction>
</comment>
<evidence type="ECO:0000256" key="2">
    <source>
        <dbReference type="ARBA" id="ARBA00008711"/>
    </source>
</evidence>
<dbReference type="GO" id="GO:0032259">
    <property type="term" value="P:methylation"/>
    <property type="evidence" value="ECO:0007669"/>
    <property type="project" value="UniProtKB-KW"/>
</dbReference>
<dbReference type="InterPro" id="IPR036631">
    <property type="entry name" value="MGMT_N_sf"/>
</dbReference>
<feature type="active site" description="Nucleophile; methyl group acceptor" evidence="9">
    <location>
        <position position="132"/>
    </location>
</feature>
<dbReference type="AlphaFoldDB" id="A0A7C5ESE0"/>
<evidence type="ECO:0000256" key="8">
    <source>
        <dbReference type="ARBA" id="ARBA00049348"/>
    </source>
</evidence>
<dbReference type="GO" id="GO:0003908">
    <property type="term" value="F:methylated-DNA-[protein]-cysteine S-methyltransferase activity"/>
    <property type="evidence" value="ECO:0007669"/>
    <property type="project" value="UniProtKB-UniRule"/>
</dbReference>
<protein>
    <recommendedName>
        <fullName evidence="9">Methylated-DNA--protein-cysteine methyltransferase</fullName>
        <ecNumber evidence="9">2.1.1.63</ecNumber>
    </recommendedName>
    <alternativeName>
        <fullName evidence="9">6-O-methylguanine-DNA methyltransferase</fullName>
        <shortName evidence="9">MGMT</shortName>
    </alternativeName>
    <alternativeName>
        <fullName evidence="9">O-6-methylguanine-DNA-alkyltransferase</fullName>
    </alternativeName>
</protein>
<dbReference type="Gene3D" id="3.30.160.70">
    <property type="entry name" value="Methylated DNA-protein cysteine methyltransferase domain"/>
    <property type="match status" value="1"/>
</dbReference>
<reference evidence="12" key="1">
    <citation type="journal article" date="2020" name="mSystems">
        <title>Genome- and Community-Level Interaction Insights into Carbon Utilization and Element Cycling Functions of Hydrothermarchaeota in Hydrothermal Sediment.</title>
        <authorList>
            <person name="Zhou Z."/>
            <person name="Liu Y."/>
            <person name="Xu W."/>
            <person name="Pan J."/>
            <person name="Luo Z.H."/>
            <person name="Li M."/>
        </authorList>
    </citation>
    <scope>NUCLEOTIDE SEQUENCE [LARGE SCALE GENOMIC DNA]</scope>
    <source>
        <strain evidence="12">SpSt-853</strain>
    </source>
</reference>
<keyword evidence="7 9" id="KW-0234">DNA repair</keyword>
<dbReference type="InterPro" id="IPR023546">
    <property type="entry name" value="MGMT"/>
</dbReference>
<dbReference type="CDD" id="cd06445">
    <property type="entry name" value="ATase"/>
    <property type="match status" value="1"/>
</dbReference>
<comment type="function">
    <text evidence="9">Involved in the cellular defense against the biological effects of O6-methylguanine (O6-MeG) and O4-methylthymine (O4-MeT) in DNA. Repairs the methylated nucleobase in DNA by stoichiometrically transferring the methyl group to a cysteine residue in the enzyme. This is a suicide reaction: the enzyme is irreversibly inactivated.</text>
</comment>
<dbReference type="Pfam" id="PF02870">
    <property type="entry name" value="Methyltransf_1N"/>
    <property type="match status" value="1"/>
</dbReference>
<dbReference type="PROSITE" id="PS00374">
    <property type="entry name" value="MGMT"/>
    <property type="match status" value="1"/>
</dbReference>
<organism evidence="12">
    <name type="scientific">Desulfobacca acetoxidans</name>
    <dbReference type="NCBI Taxonomy" id="60893"/>
    <lineage>
        <taxon>Bacteria</taxon>
        <taxon>Pseudomonadati</taxon>
        <taxon>Thermodesulfobacteriota</taxon>
        <taxon>Desulfobaccia</taxon>
        <taxon>Desulfobaccales</taxon>
        <taxon>Desulfobaccaceae</taxon>
        <taxon>Desulfobacca</taxon>
    </lineage>
</organism>
<evidence type="ECO:0000256" key="3">
    <source>
        <dbReference type="ARBA" id="ARBA00022490"/>
    </source>
</evidence>
<dbReference type="Gene3D" id="1.10.10.10">
    <property type="entry name" value="Winged helix-like DNA-binding domain superfamily/Winged helix DNA-binding domain"/>
    <property type="match status" value="1"/>
</dbReference>
<proteinExistence type="inferred from homology"/>
<comment type="similarity">
    <text evidence="2 9">Belongs to the MGMT family.</text>
</comment>
<name>A0A7C5ESE0_9BACT</name>
<comment type="caution">
    <text evidence="12">The sequence shown here is derived from an EMBL/GenBank/DDBJ whole genome shotgun (WGS) entry which is preliminary data.</text>
</comment>
<dbReference type="InterPro" id="IPR036388">
    <property type="entry name" value="WH-like_DNA-bd_sf"/>
</dbReference>
<dbReference type="PANTHER" id="PTHR10815:SF13">
    <property type="entry name" value="METHYLATED-DNA--PROTEIN-CYSTEINE METHYLTRANSFERASE"/>
    <property type="match status" value="1"/>
</dbReference>
<dbReference type="GO" id="GO:0005737">
    <property type="term" value="C:cytoplasm"/>
    <property type="evidence" value="ECO:0007669"/>
    <property type="project" value="UniProtKB-SubCell"/>
</dbReference>
<dbReference type="EC" id="2.1.1.63" evidence="9"/>
<evidence type="ECO:0000259" key="10">
    <source>
        <dbReference type="Pfam" id="PF01035"/>
    </source>
</evidence>
<dbReference type="EMBL" id="DTKJ01000073">
    <property type="protein sequence ID" value="HGZ12643.1"/>
    <property type="molecule type" value="Genomic_DNA"/>
</dbReference>
<dbReference type="HAMAP" id="MF_00772">
    <property type="entry name" value="OGT"/>
    <property type="match status" value="1"/>
</dbReference>
<keyword evidence="6 9" id="KW-0227">DNA damage</keyword>
<feature type="domain" description="Methylated-DNA-[protein]-cysteine S-methyltransferase DNA binding" evidence="10">
    <location>
        <begin position="81"/>
        <end position="161"/>
    </location>
</feature>
<comment type="catalytic activity">
    <reaction evidence="1 9">
        <text>a 4-O-methyl-thymidine in DNA + L-cysteinyl-[protein] = a thymidine in DNA + S-methyl-L-cysteinyl-[protein]</text>
        <dbReference type="Rhea" id="RHEA:53428"/>
        <dbReference type="Rhea" id="RHEA-COMP:10131"/>
        <dbReference type="Rhea" id="RHEA-COMP:10132"/>
        <dbReference type="Rhea" id="RHEA-COMP:13555"/>
        <dbReference type="Rhea" id="RHEA-COMP:13556"/>
        <dbReference type="ChEBI" id="CHEBI:29950"/>
        <dbReference type="ChEBI" id="CHEBI:82612"/>
        <dbReference type="ChEBI" id="CHEBI:137386"/>
        <dbReference type="ChEBI" id="CHEBI:137387"/>
        <dbReference type="EC" id="2.1.1.63"/>
    </reaction>
</comment>
<evidence type="ECO:0000259" key="11">
    <source>
        <dbReference type="Pfam" id="PF02870"/>
    </source>
</evidence>
<evidence type="ECO:0000313" key="12">
    <source>
        <dbReference type="EMBL" id="HGZ12643.1"/>
    </source>
</evidence>
<evidence type="ECO:0000256" key="6">
    <source>
        <dbReference type="ARBA" id="ARBA00022763"/>
    </source>
</evidence>
<dbReference type="SUPFAM" id="SSF53155">
    <property type="entry name" value="Methylated DNA-protein cysteine methyltransferase domain"/>
    <property type="match status" value="1"/>
</dbReference>
<comment type="subcellular location">
    <subcellularLocation>
        <location evidence="9">Cytoplasm</location>
    </subcellularLocation>
</comment>
<evidence type="ECO:0000256" key="7">
    <source>
        <dbReference type="ARBA" id="ARBA00023204"/>
    </source>
</evidence>
<dbReference type="SUPFAM" id="SSF46767">
    <property type="entry name" value="Methylated DNA-protein cysteine methyltransferase, C-terminal domain"/>
    <property type="match status" value="1"/>
</dbReference>
<accession>A0A7C5ESE0</accession>
<dbReference type="InterPro" id="IPR001497">
    <property type="entry name" value="MethylDNA_cys_MeTrfase_AS"/>
</dbReference>
<dbReference type="PANTHER" id="PTHR10815">
    <property type="entry name" value="METHYLATED-DNA--PROTEIN-CYSTEINE METHYLTRANSFERASE"/>
    <property type="match status" value="1"/>
</dbReference>
<evidence type="ECO:0000256" key="4">
    <source>
        <dbReference type="ARBA" id="ARBA00022603"/>
    </source>
</evidence>
<evidence type="ECO:0000256" key="1">
    <source>
        <dbReference type="ARBA" id="ARBA00001286"/>
    </source>
</evidence>
<evidence type="ECO:0000256" key="9">
    <source>
        <dbReference type="HAMAP-Rule" id="MF_00772"/>
    </source>
</evidence>
<dbReference type="InterPro" id="IPR036217">
    <property type="entry name" value="MethylDNA_cys_MeTrfase_DNAb"/>
</dbReference>
<feature type="domain" description="Methylguanine DNA methyltransferase ribonuclease-like" evidence="11">
    <location>
        <begin position="1"/>
        <end position="77"/>
    </location>
</feature>
<keyword evidence="3 9" id="KW-0963">Cytoplasm</keyword>
<sequence length="175" mass="19445">METPLGLIFLVFSTHGLKRLIFAEEKEFREGVVLGATPETQSLAPGILKDWHDRVAQALDDYFAGKPAGFASLPLDLIGSPFQLRLWHELRLIPFGRTVSYRELALRLGDPRASRAVGQACRANPLPIIIPCHRVIGADGSLGGYSSGLLRKRWLLWHEGVSLTRKSRTRGPRLP</sequence>
<gene>
    <name evidence="12" type="ORF">ENW48_10590</name>
</gene>
<dbReference type="Pfam" id="PF01035">
    <property type="entry name" value="DNA_binding_1"/>
    <property type="match status" value="1"/>
</dbReference>
<dbReference type="FunFam" id="1.10.10.10:FF:000214">
    <property type="entry name" value="Methylated-DNA--protein-cysteine methyltransferase"/>
    <property type="match status" value="1"/>
</dbReference>
<keyword evidence="4 9" id="KW-0489">Methyltransferase</keyword>
<dbReference type="InterPro" id="IPR008332">
    <property type="entry name" value="MethylG_MeTrfase_N"/>
</dbReference>
<dbReference type="GO" id="GO:0006307">
    <property type="term" value="P:DNA alkylation repair"/>
    <property type="evidence" value="ECO:0007669"/>
    <property type="project" value="UniProtKB-UniRule"/>
</dbReference>
<evidence type="ECO:0000256" key="5">
    <source>
        <dbReference type="ARBA" id="ARBA00022679"/>
    </source>
</evidence>